<keyword evidence="3" id="KW-0813">Transport</keyword>
<dbReference type="EMBL" id="CP011126">
    <property type="protein sequence ID" value="AKQ33825.1"/>
    <property type="molecule type" value="Genomic_DNA"/>
</dbReference>
<comment type="similarity">
    <text evidence="2">Belongs to the monovalent cation:proton antiporter 2 (CPA2) transporter (TC 2.A.37) family.</text>
</comment>
<dbReference type="PANTHER" id="PTHR42751:SF3">
    <property type="entry name" value="SODIUM_GLUTAMATE SYMPORTER"/>
    <property type="match status" value="1"/>
</dbReference>
<evidence type="ECO:0000256" key="9">
    <source>
        <dbReference type="SAM" id="Phobius"/>
    </source>
</evidence>
<evidence type="ECO:0000256" key="6">
    <source>
        <dbReference type="ARBA" id="ARBA00022989"/>
    </source>
</evidence>
<sequence length="388" mass="42941">MEHNIIFSIFLIFAGAAVLSTFALMTRQSMLVAYMLLGILFGPWGLKLIANTDMLRTVSDVGIIFLLFLLGLNLPPQKLITMFKEITWVALISSIVFAIIGYLVAYFFGYSSVECLVVGGAMMFSSTIIGIKLLPTTILHHQHTGEVMISVLLLQDLIAIAVLFLLHGASREGKVLVDIGLVILGFPAILIFAYLFDRLVLFPLFSKFNRIKEYLFLLAIGWCLSMAELASLLGLSGEVGAFIAGVSLASRPVSVYISESLKPVRDFFLVLFFFSVGATFDLNFLPLVIIPALILLVLLMGIKPLTYGLLLRWMGESKQVAWEVGVRLGQISEFSLIIAYMALSSHIISDKAGYLIESVTILSFIISSYWVVIKYPTPLAMSDRLRRD</sequence>
<evidence type="ECO:0000313" key="12">
    <source>
        <dbReference type="Proteomes" id="UP000063965"/>
    </source>
</evidence>
<evidence type="ECO:0000256" key="2">
    <source>
        <dbReference type="ARBA" id="ARBA00005551"/>
    </source>
</evidence>
<feature type="transmembrane region" description="Helical" evidence="9">
    <location>
        <begin position="55"/>
        <end position="74"/>
    </location>
</feature>
<protein>
    <submittedName>
        <fullName evidence="11">Potassium/proton antiporter</fullName>
    </submittedName>
</protein>
<name>A0ABM5UV66_9COXI</name>
<feature type="transmembrane region" description="Helical" evidence="9">
    <location>
        <begin position="179"/>
        <end position="202"/>
    </location>
</feature>
<proteinExistence type="inferred from homology"/>
<evidence type="ECO:0000256" key="3">
    <source>
        <dbReference type="ARBA" id="ARBA00022448"/>
    </source>
</evidence>
<dbReference type="RefSeq" id="WP_048875480.1">
    <property type="nucleotide sequence ID" value="NZ_CP011126.1"/>
</dbReference>
<feature type="transmembrane region" description="Helical" evidence="9">
    <location>
        <begin position="147"/>
        <end position="167"/>
    </location>
</feature>
<feature type="transmembrane region" description="Helical" evidence="9">
    <location>
        <begin position="354"/>
        <end position="372"/>
    </location>
</feature>
<feature type="transmembrane region" description="Helical" evidence="9">
    <location>
        <begin position="288"/>
        <end position="310"/>
    </location>
</feature>
<dbReference type="Proteomes" id="UP000063965">
    <property type="component" value="Chromosome"/>
</dbReference>
<feature type="transmembrane region" description="Helical" evidence="9">
    <location>
        <begin position="116"/>
        <end position="135"/>
    </location>
</feature>
<keyword evidence="7" id="KW-0406">Ion transport</keyword>
<feature type="transmembrane region" description="Helical" evidence="9">
    <location>
        <begin position="331"/>
        <end position="348"/>
    </location>
</feature>
<dbReference type="InterPro" id="IPR038770">
    <property type="entry name" value="Na+/solute_symporter_sf"/>
</dbReference>
<evidence type="ECO:0000256" key="7">
    <source>
        <dbReference type="ARBA" id="ARBA00023065"/>
    </source>
</evidence>
<accession>A0ABM5UV66</accession>
<evidence type="ECO:0000256" key="8">
    <source>
        <dbReference type="ARBA" id="ARBA00023136"/>
    </source>
</evidence>
<dbReference type="InterPro" id="IPR006153">
    <property type="entry name" value="Cation/H_exchanger_TM"/>
</dbReference>
<keyword evidence="5 9" id="KW-0812">Transmembrane</keyword>
<feature type="transmembrane region" description="Helical" evidence="9">
    <location>
        <begin position="214"/>
        <end position="233"/>
    </location>
</feature>
<feature type="transmembrane region" description="Helical" evidence="9">
    <location>
        <begin position="6"/>
        <end position="24"/>
    </location>
</feature>
<organism evidence="11 12">
    <name type="scientific">Candidatus Coxiella mudrowiae</name>
    <dbReference type="NCBI Taxonomy" id="2054173"/>
    <lineage>
        <taxon>Bacteria</taxon>
        <taxon>Pseudomonadati</taxon>
        <taxon>Pseudomonadota</taxon>
        <taxon>Gammaproteobacteria</taxon>
        <taxon>Legionellales</taxon>
        <taxon>Coxiellaceae</taxon>
        <taxon>Coxiella</taxon>
    </lineage>
</organism>
<feature type="transmembrane region" description="Helical" evidence="9">
    <location>
        <begin position="86"/>
        <end position="110"/>
    </location>
</feature>
<keyword evidence="12" id="KW-1185">Reference proteome</keyword>
<evidence type="ECO:0000256" key="5">
    <source>
        <dbReference type="ARBA" id="ARBA00022692"/>
    </source>
</evidence>
<keyword evidence="6 9" id="KW-1133">Transmembrane helix</keyword>
<evidence type="ECO:0000313" key="11">
    <source>
        <dbReference type="EMBL" id="AKQ33825.1"/>
    </source>
</evidence>
<evidence type="ECO:0000256" key="4">
    <source>
        <dbReference type="ARBA" id="ARBA00022449"/>
    </source>
</evidence>
<dbReference type="Pfam" id="PF00999">
    <property type="entry name" value="Na_H_Exchanger"/>
    <property type="match status" value="1"/>
</dbReference>
<evidence type="ECO:0000256" key="1">
    <source>
        <dbReference type="ARBA" id="ARBA00004141"/>
    </source>
</evidence>
<gene>
    <name evidence="11" type="primary">rosB</name>
    <name evidence="11" type="ORF">CleRT_12180</name>
</gene>
<evidence type="ECO:0000259" key="10">
    <source>
        <dbReference type="Pfam" id="PF00999"/>
    </source>
</evidence>
<reference evidence="11 12" key="1">
    <citation type="journal article" date="2015" name="Genome Biol. Evol.">
        <title>Distinctive Genome Reduction Rates Revealed by Genomic Analyses of Two Coxiella-Like Endosymbionts in Ticks.</title>
        <authorList>
            <person name="Gottlieb Y."/>
            <person name="Lalzar I."/>
            <person name="Klasson L."/>
        </authorList>
    </citation>
    <scope>NUCLEOTIDE SEQUENCE [LARGE SCALE GENOMIC DNA]</scope>
    <source>
        <strain evidence="11 12">CRt</strain>
    </source>
</reference>
<feature type="transmembrane region" description="Helical" evidence="9">
    <location>
        <begin position="31"/>
        <end position="49"/>
    </location>
</feature>
<keyword evidence="4" id="KW-0050">Antiport</keyword>
<feature type="domain" description="Cation/H+ exchanger transmembrane" evidence="10">
    <location>
        <begin position="18"/>
        <end position="370"/>
    </location>
</feature>
<keyword evidence="8 9" id="KW-0472">Membrane</keyword>
<comment type="subcellular location">
    <subcellularLocation>
        <location evidence="1">Membrane</location>
        <topology evidence="1">Multi-pass membrane protein</topology>
    </subcellularLocation>
</comment>
<dbReference type="PANTHER" id="PTHR42751">
    <property type="entry name" value="SODIUM/HYDROGEN EXCHANGER FAMILY/TRKA DOMAIN PROTEIN"/>
    <property type="match status" value="1"/>
</dbReference>
<dbReference type="Gene3D" id="1.20.1530.20">
    <property type="match status" value="1"/>
</dbReference>